<gene>
    <name evidence="1" type="ORF">BECKDK2373B_GA0170837_10422</name>
</gene>
<evidence type="ECO:0000313" key="1">
    <source>
        <dbReference type="EMBL" id="VFJ53337.1"/>
    </source>
</evidence>
<sequence>MAALVAHSILILGLRHFGLIASRLNPTYTRSQWVLVYLGAVGLGPRFMALQDNFRVIFYKKRVRRKTIFSFFSALLCELKRLS</sequence>
<name>A0A450SIZ1_9GAMM</name>
<organism evidence="1">
    <name type="scientific">Candidatus Kentrum sp. DK</name>
    <dbReference type="NCBI Taxonomy" id="2126562"/>
    <lineage>
        <taxon>Bacteria</taxon>
        <taxon>Pseudomonadati</taxon>
        <taxon>Pseudomonadota</taxon>
        <taxon>Gammaproteobacteria</taxon>
        <taxon>Candidatus Kentrum</taxon>
    </lineage>
</organism>
<dbReference type="AlphaFoldDB" id="A0A450SIZ1"/>
<accession>A0A450SIZ1</accession>
<proteinExistence type="predicted"/>
<protein>
    <submittedName>
        <fullName evidence="1">Uncharacterized protein</fullName>
    </submittedName>
</protein>
<dbReference type="EMBL" id="CAADEX010000042">
    <property type="protein sequence ID" value="VFJ53337.1"/>
    <property type="molecule type" value="Genomic_DNA"/>
</dbReference>
<reference evidence="1" key="1">
    <citation type="submission" date="2019-02" db="EMBL/GenBank/DDBJ databases">
        <authorList>
            <person name="Gruber-Vodicka R. H."/>
            <person name="Seah K. B. B."/>
        </authorList>
    </citation>
    <scope>NUCLEOTIDE SEQUENCE</scope>
    <source>
        <strain evidence="1">BECK_DK47</strain>
    </source>
</reference>